<reference evidence="11" key="1">
    <citation type="submission" date="2016-10" db="EMBL/GenBank/DDBJ databases">
        <authorList>
            <person name="Varghese N."/>
            <person name="Submissions S."/>
        </authorList>
    </citation>
    <scope>NUCLEOTIDE SEQUENCE [LARGE SCALE GENOMIC DNA]</scope>
    <source>
        <strain evidence="11">DSM 1551</strain>
    </source>
</reference>
<evidence type="ECO:0000256" key="4">
    <source>
        <dbReference type="ARBA" id="ARBA00022692"/>
    </source>
</evidence>
<keyword evidence="4 8" id="KW-0812">Transmembrane</keyword>
<feature type="domain" description="POTRA" evidence="9">
    <location>
        <begin position="54"/>
        <end position="123"/>
    </location>
</feature>
<dbReference type="PANTHER" id="PTHR37820">
    <property type="entry name" value="CELL DIVISION PROTEIN DIVIB"/>
    <property type="match status" value="1"/>
</dbReference>
<evidence type="ECO:0000256" key="5">
    <source>
        <dbReference type="ARBA" id="ARBA00022989"/>
    </source>
</evidence>
<dbReference type="InterPro" id="IPR013685">
    <property type="entry name" value="POTRA_FtsQ_type"/>
</dbReference>
<dbReference type="AlphaFoldDB" id="A0A1I0HH50"/>
<dbReference type="InterPro" id="IPR050487">
    <property type="entry name" value="FtsQ_DivIB"/>
</dbReference>
<comment type="subcellular location">
    <subcellularLocation>
        <location evidence="1">Membrane</location>
    </subcellularLocation>
</comment>
<evidence type="ECO:0000256" key="7">
    <source>
        <dbReference type="ARBA" id="ARBA00023306"/>
    </source>
</evidence>
<dbReference type="Gene3D" id="3.10.20.310">
    <property type="entry name" value="membrane protein fhac"/>
    <property type="match status" value="1"/>
</dbReference>
<proteinExistence type="predicted"/>
<sequence>MARKQRTVYNDYDRDQVKVILKKRKAKRRKKRIKILFVILIIILIIAFFISDYSRLKSITVNGINRIERQEIVDAAKINLHQDYIFFTNTDAIASRIKKVSLVKDVKVSKNLFGDITIKVIEADPIGQCMIGDILYVIDETGRIAIDNNGLLINYVQRCPRLNNFDYDRLVEFSKEFAKIPSQVINQISDINYVPQTADETRCEFIMDDGKILYLRYDDMAEQLKGNYYALLMEKYPDDKYYDFLGKYVYRSK</sequence>
<keyword evidence="7" id="KW-0131">Cell cycle</keyword>
<organism evidence="10 11">
    <name type="scientific">Thomasclavelia cocleata</name>
    <dbReference type="NCBI Taxonomy" id="69824"/>
    <lineage>
        <taxon>Bacteria</taxon>
        <taxon>Bacillati</taxon>
        <taxon>Bacillota</taxon>
        <taxon>Erysipelotrichia</taxon>
        <taxon>Erysipelotrichales</taxon>
        <taxon>Coprobacillaceae</taxon>
        <taxon>Thomasclavelia</taxon>
    </lineage>
</organism>
<dbReference type="PANTHER" id="PTHR37820:SF1">
    <property type="entry name" value="CELL DIVISION PROTEIN FTSQ"/>
    <property type="match status" value="1"/>
</dbReference>
<keyword evidence="6 8" id="KW-0472">Membrane</keyword>
<dbReference type="EMBL" id="FOIN01000049">
    <property type="protein sequence ID" value="SET82327.1"/>
    <property type="molecule type" value="Genomic_DNA"/>
</dbReference>
<dbReference type="Pfam" id="PF08478">
    <property type="entry name" value="POTRA_1"/>
    <property type="match status" value="1"/>
</dbReference>
<evidence type="ECO:0000256" key="3">
    <source>
        <dbReference type="ARBA" id="ARBA00022618"/>
    </source>
</evidence>
<accession>A0A1I0HH50</accession>
<keyword evidence="5 8" id="KW-1133">Transmembrane helix</keyword>
<dbReference type="Proteomes" id="UP000198558">
    <property type="component" value="Unassembled WGS sequence"/>
</dbReference>
<dbReference type="GO" id="GO:0051301">
    <property type="term" value="P:cell division"/>
    <property type="evidence" value="ECO:0007669"/>
    <property type="project" value="UniProtKB-KW"/>
</dbReference>
<evidence type="ECO:0000256" key="6">
    <source>
        <dbReference type="ARBA" id="ARBA00023136"/>
    </source>
</evidence>
<dbReference type="InterPro" id="IPR034746">
    <property type="entry name" value="POTRA"/>
</dbReference>
<evidence type="ECO:0000256" key="1">
    <source>
        <dbReference type="ARBA" id="ARBA00004370"/>
    </source>
</evidence>
<evidence type="ECO:0000256" key="2">
    <source>
        <dbReference type="ARBA" id="ARBA00022475"/>
    </source>
</evidence>
<dbReference type="OrthoDB" id="1654351at2"/>
<keyword evidence="3 10" id="KW-0132">Cell division</keyword>
<evidence type="ECO:0000256" key="8">
    <source>
        <dbReference type="SAM" id="Phobius"/>
    </source>
</evidence>
<evidence type="ECO:0000259" key="9">
    <source>
        <dbReference type="PROSITE" id="PS51779"/>
    </source>
</evidence>
<gene>
    <name evidence="10" type="ORF">SAMN04489758_1495</name>
</gene>
<dbReference type="PROSITE" id="PS51779">
    <property type="entry name" value="POTRA"/>
    <property type="match status" value="1"/>
</dbReference>
<dbReference type="RefSeq" id="WP_092356468.1">
    <property type="nucleotide sequence ID" value="NZ_FOIN01000049.1"/>
</dbReference>
<evidence type="ECO:0000313" key="11">
    <source>
        <dbReference type="Proteomes" id="UP000198558"/>
    </source>
</evidence>
<name>A0A1I0HH50_9FIRM</name>
<keyword evidence="2" id="KW-1003">Cell membrane</keyword>
<dbReference type="GO" id="GO:0005886">
    <property type="term" value="C:plasma membrane"/>
    <property type="evidence" value="ECO:0007669"/>
    <property type="project" value="TreeGrafter"/>
</dbReference>
<evidence type="ECO:0000313" key="10">
    <source>
        <dbReference type="EMBL" id="SET82327.1"/>
    </source>
</evidence>
<dbReference type="Gene3D" id="3.40.50.10960">
    <property type="match status" value="1"/>
</dbReference>
<dbReference type="GeneID" id="78289425"/>
<keyword evidence="11" id="KW-1185">Reference proteome</keyword>
<feature type="transmembrane region" description="Helical" evidence="8">
    <location>
        <begin position="33"/>
        <end position="50"/>
    </location>
</feature>
<protein>
    <submittedName>
        <fullName evidence="10">Cell division septal protein FtsQ</fullName>
    </submittedName>
</protein>